<sequence>MSSKPTNPEQWQLDSSTIKEPELALIRSSFTTQILWVANKLWPIFTKVEAKIEKWAKRYFVIEFLDHSPMDLPHVALRFDLCRTSFSKSSLMEKAFKEMKGEPKREKGSKDEPALGSHSSPATTLSVLDDESKHSSHKGRGQVIISEEMNSSCRIPLDDAQSKNPAGSASSPSPVVDISCSNQSLQGGLTIESPPELFPSSLGIPSLQEMGSVTSFSLEHALTL</sequence>
<evidence type="ECO:0000313" key="2">
    <source>
        <dbReference type="EMBL" id="VFQ64019.1"/>
    </source>
</evidence>
<feature type="compositionally biased region" description="Basic and acidic residues" evidence="1">
    <location>
        <begin position="96"/>
        <end position="113"/>
    </location>
</feature>
<dbReference type="Proteomes" id="UP000595140">
    <property type="component" value="Unassembled WGS sequence"/>
</dbReference>
<organism evidence="2 3">
    <name type="scientific">Cuscuta campestris</name>
    <dbReference type="NCBI Taxonomy" id="132261"/>
    <lineage>
        <taxon>Eukaryota</taxon>
        <taxon>Viridiplantae</taxon>
        <taxon>Streptophyta</taxon>
        <taxon>Embryophyta</taxon>
        <taxon>Tracheophyta</taxon>
        <taxon>Spermatophyta</taxon>
        <taxon>Magnoliopsida</taxon>
        <taxon>eudicotyledons</taxon>
        <taxon>Gunneridae</taxon>
        <taxon>Pentapetalae</taxon>
        <taxon>asterids</taxon>
        <taxon>lamiids</taxon>
        <taxon>Solanales</taxon>
        <taxon>Convolvulaceae</taxon>
        <taxon>Cuscuteae</taxon>
        <taxon>Cuscuta</taxon>
        <taxon>Cuscuta subgen. Grammica</taxon>
        <taxon>Cuscuta sect. Cleistogrammica</taxon>
    </lineage>
</organism>
<accession>A0A484KLN0</accession>
<feature type="region of interest" description="Disordered" evidence="1">
    <location>
        <begin position="96"/>
        <end position="181"/>
    </location>
</feature>
<feature type="compositionally biased region" description="Polar residues" evidence="1">
    <location>
        <begin position="117"/>
        <end position="126"/>
    </location>
</feature>
<protein>
    <submittedName>
        <fullName evidence="2">Uncharacterized protein</fullName>
    </submittedName>
</protein>
<name>A0A484KLN0_9ASTE</name>
<dbReference type="EMBL" id="OOIL02000368">
    <property type="protein sequence ID" value="VFQ64019.1"/>
    <property type="molecule type" value="Genomic_DNA"/>
</dbReference>
<dbReference type="AlphaFoldDB" id="A0A484KLN0"/>
<keyword evidence="3" id="KW-1185">Reference proteome</keyword>
<reference evidence="2 3" key="1">
    <citation type="submission" date="2018-04" db="EMBL/GenBank/DDBJ databases">
        <authorList>
            <person name="Vogel A."/>
        </authorList>
    </citation>
    <scope>NUCLEOTIDE SEQUENCE [LARGE SCALE GENOMIC DNA]</scope>
</reference>
<evidence type="ECO:0000313" key="3">
    <source>
        <dbReference type="Proteomes" id="UP000595140"/>
    </source>
</evidence>
<proteinExistence type="predicted"/>
<gene>
    <name evidence="2" type="ORF">CCAM_LOCUS5795</name>
</gene>
<feature type="compositionally biased region" description="Low complexity" evidence="1">
    <location>
        <begin position="165"/>
        <end position="174"/>
    </location>
</feature>
<evidence type="ECO:0000256" key="1">
    <source>
        <dbReference type="SAM" id="MobiDB-lite"/>
    </source>
</evidence>